<sequence>MRFPALRSTCILSMLSLIHCIPVHQHDRKNVKLQAKTIIVRIREHIDGQNLLPTLIIGDPGHYPEIPADKPIQGLGSIMETINTFHKVLQKLPNKHVDQIRRDLSTLLGYLEGMDCTLKESTNGKALDAFLEDSASYPFTLEYMTLNRLKQFMQKLIDNLDQLKIC</sequence>
<protein>
    <submittedName>
        <fullName evidence="2">Leptin a isoform X1</fullName>
    </submittedName>
</protein>
<evidence type="ECO:0000313" key="1">
    <source>
        <dbReference type="Proteomes" id="UP000000437"/>
    </source>
</evidence>
<accession>A0AC58HSC2</accession>
<name>A0AC58HSC2_DANRE</name>
<dbReference type="RefSeq" id="XP_073784876.1">
    <property type="nucleotide sequence ID" value="XM_073928775.1"/>
</dbReference>
<keyword evidence="1" id="KW-1185">Reference proteome</keyword>
<organism evidence="1 2">
    <name type="scientific">Danio rerio</name>
    <name type="common">Zebrafish</name>
    <name type="synonym">Brachydanio rerio</name>
    <dbReference type="NCBI Taxonomy" id="7955"/>
    <lineage>
        <taxon>Eukaryota</taxon>
        <taxon>Metazoa</taxon>
        <taxon>Chordata</taxon>
        <taxon>Craniata</taxon>
        <taxon>Vertebrata</taxon>
        <taxon>Euteleostomi</taxon>
        <taxon>Actinopterygii</taxon>
        <taxon>Neopterygii</taxon>
        <taxon>Teleostei</taxon>
        <taxon>Ostariophysi</taxon>
        <taxon>Cypriniformes</taxon>
        <taxon>Danionidae</taxon>
        <taxon>Danioninae</taxon>
        <taxon>Danio</taxon>
    </lineage>
</organism>
<reference evidence="2" key="1">
    <citation type="submission" date="2025-08" db="UniProtKB">
        <authorList>
            <consortium name="RefSeq"/>
        </authorList>
    </citation>
    <scope>IDENTIFICATION</scope>
    <source>
        <strain evidence="2">Tuebingen</strain>
        <tissue evidence="2">Fibroblasts and whole tissue</tissue>
    </source>
</reference>
<evidence type="ECO:0000313" key="2">
    <source>
        <dbReference type="RefSeq" id="XP_073784876.1"/>
    </source>
</evidence>
<dbReference type="Proteomes" id="UP000000437">
    <property type="component" value="Chromosome 18"/>
</dbReference>
<proteinExistence type="predicted"/>
<gene>
    <name evidence="2" type="primary">lepa</name>
    <name evidence="2" type="synonym">lep</name>
    <name evidence="2" type="synonym">ob</name>
    <name evidence="2" type="synonym">ob-a</name>
    <name evidence="2" type="synonym">si:dkey-98o11.2</name>
</gene>